<dbReference type="CDD" id="cd00761">
    <property type="entry name" value="Glyco_tranf_GTA_type"/>
    <property type="match status" value="1"/>
</dbReference>
<reference evidence="3 4" key="1">
    <citation type="submission" date="2020-08" db="EMBL/GenBank/DDBJ databases">
        <title>Genomic Encyclopedia of Type Strains, Phase IV (KMG-IV): sequencing the most valuable type-strain genomes for metagenomic binning, comparative biology and taxonomic classification.</title>
        <authorList>
            <person name="Goeker M."/>
        </authorList>
    </citation>
    <scope>NUCLEOTIDE SEQUENCE [LARGE SCALE GENOMIC DNA]</scope>
    <source>
        <strain evidence="3 4">DSM 27471</strain>
    </source>
</reference>
<dbReference type="EMBL" id="JACHYB010000001">
    <property type="protein sequence ID" value="MBB3185990.1"/>
    <property type="molecule type" value="Genomic_DNA"/>
</dbReference>
<dbReference type="AlphaFoldDB" id="A0A7W5H0R6"/>
<comment type="caution">
    <text evidence="3">The sequence shown here is derived from an EMBL/GenBank/DDBJ whole genome shotgun (WGS) entry which is preliminary data.</text>
</comment>
<dbReference type="RefSeq" id="WP_183411926.1">
    <property type="nucleotide sequence ID" value="NZ_JACHYB010000001.1"/>
</dbReference>
<dbReference type="PANTHER" id="PTHR22916:SF3">
    <property type="entry name" value="UDP-GLCNAC:BETAGAL BETA-1,3-N-ACETYLGLUCOSAMINYLTRANSFERASE-LIKE PROTEIN 1"/>
    <property type="match status" value="1"/>
</dbReference>
<dbReference type="Pfam" id="PF00535">
    <property type="entry name" value="Glycos_transf_2"/>
    <property type="match status" value="1"/>
</dbReference>
<evidence type="ECO:0000256" key="1">
    <source>
        <dbReference type="SAM" id="Phobius"/>
    </source>
</evidence>
<keyword evidence="1" id="KW-1133">Transmembrane helix</keyword>
<dbReference type="PANTHER" id="PTHR22916">
    <property type="entry name" value="GLYCOSYLTRANSFERASE"/>
    <property type="match status" value="1"/>
</dbReference>
<evidence type="ECO:0000313" key="3">
    <source>
        <dbReference type="EMBL" id="MBB3185990.1"/>
    </source>
</evidence>
<accession>A0A7W5H0R6</accession>
<keyword evidence="4" id="KW-1185">Reference proteome</keyword>
<dbReference type="GO" id="GO:0016758">
    <property type="term" value="F:hexosyltransferase activity"/>
    <property type="evidence" value="ECO:0007669"/>
    <property type="project" value="UniProtKB-ARBA"/>
</dbReference>
<dbReference type="SUPFAM" id="SSF53448">
    <property type="entry name" value="Nucleotide-diphospho-sugar transferases"/>
    <property type="match status" value="1"/>
</dbReference>
<keyword evidence="1" id="KW-0812">Transmembrane</keyword>
<keyword evidence="3" id="KW-0808">Transferase</keyword>
<protein>
    <submittedName>
        <fullName evidence="3">Glycosyltransferase involved in cell wall biosynthesis</fullName>
    </submittedName>
</protein>
<feature type="transmembrane region" description="Helical" evidence="1">
    <location>
        <begin position="290"/>
        <end position="308"/>
    </location>
</feature>
<name>A0A7W5H0R6_9PORP</name>
<dbReference type="InterPro" id="IPR001173">
    <property type="entry name" value="Glyco_trans_2-like"/>
</dbReference>
<feature type="domain" description="Glycosyltransferase 2-like" evidence="2">
    <location>
        <begin position="4"/>
        <end position="100"/>
    </location>
</feature>
<dbReference type="InterPro" id="IPR029044">
    <property type="entry name" value="Nucleotide-diphossugar_trans"/>
</dbReference>
<evidence type="ECO:0000259" key="2">
    <source>
        <dbReference type="Pfam" id="PF00535"/>
    </source>
</evidence>
<sequence length="318" mass="38072">MRHTIFTPTFNRITTLPRLYESIKAQTYKNFSWLIIDDGSTDNTQELVQKWIEENVISIQYIYKENGGKHTALQLALECIESKYIEMIDSDDMFTSTAMETFEMAWKNIEMKGLEDQIAQVKMFSMYESGQLVGYGDFLLPQQIDHLDGTWHELVLKHNCHRELVDSTNVSKLKQCINISKYNWKQEYLRFISEFILWSAIGRTYKTRIINNIGRIYYMDGSNSILRGRKETRHYINDMVNNMYFVDENIDYFFYNPLYFIKFIIKYIIAGFIVKESIHSQWKIIRSKKFKVLYIISFFPACMFYFKMKYCDHQFYLG</sequence>
<feature type="transmembrane region" description="Helical" evidence="1">
    <location>
        <begin position="252"/>
        <end position="269"/>
    </location>
</feature>
<gene>
    <name evidence="3" type="ORF">FHX64_000153</name>
</gene>
<evidence type="ECO:0000313" key="4">
    <source>
        <dbReference type="Proteomes" id="UP000544222"/>
    </source>
</evidence>
<dbReference type="Gene3D" id="3.90.550.10">
    <property type="entry name" value="Spore Coat Polysaccharide Biosynthesis Protein SpsA, Chain A"/>
    <property type="match status" value="1"/>
</dbReference>
<keyword evidence="1" id="KW-0472">Membrane</keyword>
<dbReference type="Proteomes" id="UP000544222">
    <property type="component" value="Unassembled WGS sequence"/>
</dbReference>
<organism evidence="3 4">
    <name type="scientific">Microbacter margulisiae</name>
    <dbReference type="NCBI Taxonomy" id="1350067"/>
    <lineage>
        <taxon>Bacteria</taxon>
        <taxon>Pseudomonadati</taxon>
        <taxon>Bacteroidota</taxon>
        <taxon>Bacteroidia</taxon>
        <taxon>Bacteroidales</taxon>
        <taxon>Porphyromonadaceae</taxon>
        <taxon>Microbacter</taxon>
    </lineage>
</organism>
<proteinExistence type="predicted"/>